<accession>A0AAD1Y190</accession>
<evidence type="ECO:0000256" key="2">
    <source>
        <dbReference type="SAM" id="Phobius"/>
    </source>
</evidence>
<dbReference type="Proteomes" id="UP001295684">
    <property type="component" value="Unassembled WGS sequence"/>
</dbReference>
<evidence type="ECO:0000256" key="1">
    <source>
        <dbReference type="SAM" id="MobiDB-lite"/>
    </source>
</evidence>
<protein>
    <submittedName>
        <fullName evidence="3">Uncharacterized protein</fullName>
    </submittedName>
</protein>
<reference evidence="3" key="1">
    <citation type="submission" date="2023-07" db="EMBL/GenBank/DDBJ databases">
        <authorList>
            <consortium name="AG Swart"/>
            <person name="Singh M."/>
            <person name="Singh A."/>
            <person name="Seah K."/>
            <person name="Emmerich C."/>
        </authorList>
    </citation>
    <scope>NUCLEOTIDE SEQUENCE</scope>
    <source>
        <strain evidence="3">DP1</strain>
    </source>
</reference>
<comment type="caution">
    <text evidence="3">The sequence shown here is derived from an EMBL/GenBank/DDBJ whole genome shotgun (WGS) entry which is preliminary data.</text>
</comment>
<proteinExistence type="predicted"/>
<keyword evidence="2" id="KW-0472">Membrane</keyword>
<feature type="region of interest" description="Disordered" evidence="1">
    <location>
        <begin position="55"/>
        <end position="75"/>
    </location>
</feature>
<keyword evidence="2" id="KW-1133">Transmembrane helix</keyword>
<evidence type="ECO:0000313" key="4">
    <source>
        <dbReference type="Proteomes" id="UP001295684"/>
    </source>
</evidence>
<dbReference type="EMBL" id="CAMPGE010024984">
    <property type="protein sequence ID" value="CAI2382788.1"/>
    <property type="molecule type" value="Genomic_DNA"/>
</dbReference>
<gene>
    <name evidence="3" type="ORF">ECRASSUSDP1_LOCUS24274</name>
</gene>
<keyword evidence="4" id="KW-1185">Reference proteome</keyword>
<organism evidence="3 4">
    <name type="scientific">Euplotes crassus</name>
    <dbReference type="NCBI Taxonomy" id="5936"/>
    <lineage>
        <taxon>Eukaryota</taxon>
        <taxon>Sar</taxon>
        <taxon>Alveolata</taxon>
        <taxon>Ciliophora</taxon>
        <taxon>Intramacronucleata</taxon>
        <taxon>Spirotrichea</taxon>
        <taxon>Hypotrichia</taxon>
        <taxon>Euplotida</taxon>
        <taxon>Euplotidae</taxon>
        <taxon>Moneuplotes</taxon>
    </lineage>
</organism>
<sequence length="155" mass="18641">MSQKNASRGRQRLNTILEERKAHDEKVKRQAAEAEKQSWRNRVFGFTKRFTPEDMPEVDIKGHRQKRQSAAGVKQSQIERQLYQLDNGPRMLTRRQRFRAWRGLSMLGLWFAACFFLIQYRLKSDDLELMEREVYEDLSKKREVERMQAKQAEYD</sequence>
<evidence type="ECO:0000313" key="3">
    <source>
        <dbReference type="EMBL" id="CAI2382788.1"/>
    </source>
</evidence>
<name>A0AAD1Y190_EUPCR</name>
<feature type="compositionally biased region" description="Basic and acidic residues" evidence="1">
    <location>
        <begin position="17"/>
        <end position="34"/>
    </location>
</feature>
<feature type="transmembrane region" description="Helical" evidence="2">
    <location>
        <begin position="100"/>
        <end position="120"/>
    </location>
</feature>
<feature type="compositionally biased region" description="Polar residues" evidence="1">
    <location>
        <begin position="1"/>
        <end position="14"/>
    </location>
</feature>
<feature type="region of interest" description="Disordered" evidence="1">
    <location>
        <begin position="1"/>
        <end position="34"/>
    </location>
</feature>
<dbReference type="AlphaFoldDB" id="A0AAD1Y190"/>
<keyword evidence="2" id="KW-0812">Transmembrane</keyword>